<evidence type="ECO:0000256" key="3">
    <source>
        <dbReference type="ARBA" id="ARBA00022519"/>
    </source>
</evidence>
<dbReference type="Pfam" id="PF02470">
    <property type="entry name" value="MlaD"/>
    <property type="match status" value="1"/>
</dbReference>
<protein>
    <submittedName>
        <fullName evidence="9">MCE family protein</fullName>
    </submittedName>
</protein>
<keyword evidence="5 7" id="KW-1133">Transmembrane helix</keyword>
<evidence type="ECO:0000313" key="9">
    <source>
        <dbReference type="EMBL" id="MCE8537421.1"/>
    </source>
</evidence>
<keyword evidence="6 7" id="KW-0472">Membrane</keyword>
<dbReference type="EMBL" id="JAGQAF010000004">
    <property type="protein sequence ID" value="MCE8537421.1"/>
    <property type="molecule type" value="Genomic_DNA"/>
</dbReference>
<dbReference type="AlphaFoldDB" id="A0A9Q3ZMX2"/>
<dbReference type="Proteomes" id="UP000813672">
    <property type="component" value="Unassembled WGS sequence"/>
</dbReference>
<keyword evidence="4 7" id="KW-0812">Transmembrane</keyword>
<evidence type="ECO:0000256" key="6">
    <source>
        <dbReference type="ARBA" id="ARBA00023136"/>
    </source>
</evidence>
<comment type="subcellular location">
    <subcellularLocation>
        <location evidence="1">Cell inner membrane</location>
    </subcellularLocation>
</comment>
<gene>
    <name evidence="9" type="ORF">KBY27_08130</name>
</gene>
<accession>A0A9Q3ZMX2</accession>
<sequence length="804" mass="84896">MSEAPQLRQPDIETRVARGWRGLSLVWLVPVAAVAGALALVWQNYSNRDIPIRIEFADATGIEVDKTEIRFREVSVGRVSGMRFSEDLSRVIVEAEIHRELERYLDSDARFWRVTARVGPGGISGLNTLLSGAYIAADWDAVEGEAERDFVAEAEAPAVPPGTKGLAVVLIAPDSGSVSVGAPILHKGVQMGKIAAVRYDALSGSVLLTGFIEAPHDKLINSATRFWNVSGAGLELGEGGIQLKVDSLASLLQGGVAFDTAISGGKALGKRPIFDLYATEESARDSLLGDSLQATVEVMSSFEGSVRGLKIGSEVMFRGVKVGQVRHLSAEIDESAGGRPDIRMQVIYTIEPGRLGLHDVSTPDDTLSLLATMVERGGVRAQLMPASFFSGGLVVQLQENPDAPAATLDRESTPFPAMPSLPTPPDTLAVASQNVLDRVAALPVEELMQRAIETLENVNVILADGDTRRIPADLRDMLGNVNAVAGSESLQKLPDDLRQALASVNAVLARFEAEEGVQKLVSALEELRTAATGISAASAELPALVRDIDALVAKADALPLEEVVASADRVLQSADTLLRSEDVERVPAALNAALEQAEQTLVSIRDAAGSVNDTLTTFEEKQVAQTLVDALGDMRSAAANVETASAELPQLVADIDRLIETANALPLADVTASADRVLQSADAFLRNEDMDKVPGALAGALGEAQRALEELRQGGAVENLNRTLETASTAADSVALAVQTLPDLAARLDALADSAEATIGAYGPGSPVNREVQAAIGDLRATVRSLNALVQAIRRKPNSLLVGR</sequence>
<evidence type="ECO:0000256" key="1">
    <source>
        <dbReference type="ARBA" id="ARBA00004533"/>
    </source>
</evidence>
<evidence type="ECO:0000259" key="8">
    <source>
        <dbReference type="Pfam" id="PF02470"/>
    </source>
</evidence>
<evidence type="ECO:0000313" key="10">
    <source>
        <dbReference type="Proteomes" id="UP000813672"/>
    </source>
</evidence>
<keyword evidence="3" id="KW-0997">Cell inner membrane</keyword>
<evidence type="ECO:0000256" key="2">
    <source>
        <dbReference type="ARBA" id="ARBA00022475"/>
    </source>
</evidence>
<evidence type="ECO:0000256" key="5">
    <source>
        <dbReference type="ARBA" id="ARBA00022989"/>
    </source>
</evidence>
<feature type="domain" description="Mce/MlaD" evidence="8">
    <location>
        <begin position="50"/>
        <end position="136"/>
    </location>
</feature>
<dbReference type="InterPro" id="IPR051800">
    <property type="entry name" value="PqiA-PqiB_transport"/>
</dbReference>
<comment type="caution">
    <text evidence="9">The sequence shown here is derived from an EMBL/GenBank/DDBJ whole genome shotgun (WGS) entry which is preliminary data.</text>
</comment>
<dbReference type="GO" id="GO:0005886">
    <property type="term" value="C:plasma membrane"/>
    <property type="evidence" value="ECO:0007669"/>
    <property type="project" value="UniProtKB-SubCell"/>
</dbReference>
<name>A0A9Q3ZMX2_9RHOB</name>
<organism evidence="9 10">
    <name type="scientific">Ruegeria pomeroyi</name>
    <dbReference type="NCBI Taxonomy" id="89184"/>
    <lineage>
        <taxon>Bacteria</taxon>
        <taxon>Pseudomonadati</taxon>
        <taxon>Pseudomonadota</taxon>
        <taxon>Alphaproteobacteria</taxon>
        <taxon>Rhodobacterales</taxon>
        <taxon>Roseobacteraceae</taxon>
        <taxon>Ruegeria</taxon>
    </lineage>
</organism>
<feature type="transmembrane region" description="Helical" evidence="7">
    <location>
        <begin position="20"/>
        <end position="42"/>
    </location>
</feature>
<dbReference type="InterPro" id="IPR003399">
    <property type="entry name" value="Mce/MlaD"/>
</dbReference>
<proteinExistence type="predicted"/>
<dbReference type="PANTHER" id="PTHR30462:SF0">
    <property type="entry name" value="INTERMEMBRANE TRANSPORT PROTEIN YEBT"/>
    <property type="match status" value="1"/>
</dbReference>
<keyword evidence="2" id="KW-1003">Cell membrane</keyword>
<reference evidence="9" key="1">
    <citation type="journal article" date="2021" name="Environ. Microbiol.">
        <title>Cryptic niche differentiation of novel sediment ecotypes of Rugeria pomeroyi correlates with nitrate respiration.</title>
        <authorList>
            <person name="Lin X."/>
            <person name="McNichol J."/>
            <person name="Chu X."/>
            <person name="Qian Y."/>
            <person name="Luo H."/>
        </authorList>
    </citation>
    <scope>NUCLEOTIDE SEQUENCE</scope>
    <source>
        <strain evidence="9">SZCCDBB064</strain>
    </source>
</reference>
<evidence type="ECO:0000256" key="7">
    <source>
        <dbReference type="SAM" id="Phobius"/>
    </source>
</evidence>
<dbReference type="PANTHER" id="PTHR30462">
    <property type="entry name" value="INTERMEMBRANE TRANSPORT PROTEIN PQIB-RELATED"/>
    <property type="match status" value="1"/>
</dbReference>
<dbReference type="RefSeq" id="WP_234219281.1">
    <property type="nucleotide sequence ID" value="NZ_JAGQAF010000004.1"/>
</dbReference>
<evidence type="ECO:0000256" key="4">
    <source>
        <dbReference type="ARBA" id="ARBA00022692"/>
    </source>
</evidence>